<dbReference type="InterPro" id="IPR043165">
    <property type="entry name" value="TruD_insert_sf"/>
</dbReference>
<accession>A0ABN8X950</accession>
<dbReference type="RefSeq" id="WP_026609837.1">
    <property type="nucleotide sequence ID" value="NZ_OX458333.1"/>
</dbReference>
<dbReference type="SUPFAM" id="SSF55120">
    <property type="entry name" value="Pseudouridine synthase"/>
    <property type="match status" value="1"/>
</dbReference>
<dbReference type="InterPro" id="IPR020103">
    <property type="entry name" value="PsdUridine_synth_cat_dom_sf"/>
</dbReference>
<feature type="domain" description="TRUD" evidence="5">
    <location>
        <begin position="157"/>
        <end position="304"/>
    </location>
</feature>
<keyword evidence="7" id="KW-1185">Reference proteome</keyword>
<dbReference type="InterPro" id="IPR042214">
    <property type="entry name" value="TruD_catalytic"/>
</dbReference>
<dbReference type="PANTHER" id="PTHR47811">
    <property type="entry name" value="TRNA PSEUDOURIDINE SYNTHASE D"/>
    <property type="match status" value="1"/>
</dbReference>
<evidence type="ECO:0000256" key="2">
    <source>
        <dbReference type="ARBA" id="ARBA00022694"/>
    </source>
</evidence>
<dbReference type="InterPro" id="IPR001656">
    <property type="entry name" value="PsdUridine_synth_TruD"/>
</dbReference>
<feature type="active site" description="Nucleophile" evidence="4">
    <location>
        <position position="81"/>
    </location>
</feature>
<dbReference type="PROSITE" id="PS50984">
    <property type="entry name" value="TRUD"/>
    <property type="match status" value="1"/>
</dbReference>
<proteinExistence type="inferred from homology"/>
<evidence type="ECO:0000256" key="3">
    <source>
        <dbReference type="ARBA" id="ARBA00023235"/>
    </source>
</evidence>
<dbReference type="CDD" id="cd02575">
    <property type="entry name" value="PseudoU_synth_EcTruD"/>
    <property type="match status" value="1"/>
</dbReference>
<protein>
    <recommendedName>
        <fullName evidence="4">tRNA pseudouridine synthase D</fullName>
        <ecNumber evidence="4">5.4.99.27</ecNumber>
    </recommendedName>
    <alternativeName>
        <fullName evidence="4">tRNA pseudouridine(13) synthase</fullName>
    </alternativeName>
    <alternativeName>
        <fullName evidence="4">tRNA pseudouridylate synthase D</fullName>
    </alternativeName>
    <alternativeName>
        <fullName evidence="4">tRNA-uridine isomerase D</fullName>
    </alternativeName>
</protein>
<dbReference type="InterPro" id="IPR050170">
    <property type="entry name" value="TruD_pseudoU_synthase"/>
</dbReference>
<dbReference type="EC" id="5.4.99.27" evidence="4"/>
<dbReference type="InterPro" id="IPR011760">
    <property type="entry name" value="PsdUridine_synth_TruD_insert"/>
</dbReference>
<dbReference type="PANTHER" id="PTHR47811:SF1">
    <property type="entry name" value="TRNA PSEUDOURIDINE SYNTHASE D"/>
    <property type="match status" value="1"/>
</dbReference>
<sequence>MGDSNAALPYAFGGPAGTGAIKTSPEDFIVEEVLGFEPSDQGEHVFLRIEKRGENTDYVARQLARFAGVSARDIGYAGLKDRHGKTIQWFSVWLPGKPEPDWRQLESPSLRILQVRRNGRKLRKGAAVANRFKITVRELKHDPAVLEQRLKQVAARGVPNYFGTQRFGREGHNVAKASALFAGTLGRADPHRRGIYLSAARSYLFNRILASRVAQNNWDQAISGDVFMFSDSRSFFKPETITPEITQRIEAREIHPSGVLWGKGTPAVSDQALAIEAAIVEEESELCRGLEAFGLEMARRPLRLCPEGFNWELCDRSRLRLCFTLPSGAYATAVLRELIDIDHSDD</sequence>
<comment type="function">
    <text evidence="4">Responsible for synthesis of pseudouridine from uracil-13 in transfer RNAs.</text>
</comment>
<comment type="catalytic activity">
    <reaction evidence="4">
        <text>uridine(13) in tRNA = pseudouridine(13) in tRNA</text>
        <dbReference type="Rhea" id="RHEA:42540"/>
        <dbReference type="Rhea" id="RHEA-COMP:10105"/>
        <dbReference type="Rhea" id="RHEA-COMP:10106"/>
        <dbReference type="ChEBI" id="CHEBI:65314"/>
        <dbReference type="ChEBI" id="CHEBI:65315"/>
        <dbReference type="EC" id="5.4.99.27"/>
    </reaction>
</comment>
<evidence type="ECO:0000313" key="7">
    <source>
        <dbReference type="Proteomes" id="UP001162030"/>
    </source>
</evidence>
<dbReference type="Pfam" id="PF01142">
    <property type="entry name" value="TruD"/>
    <property type="match status" value="2"/>
</dbReference>
<name>A0ABN8X950_9GAMM</name>
<dbReference type="NCBIfam" id="NF002153">
    <property type="entry name" value="PRK00984.1-2"/>
    <property type="match status" value="1"/>
</dbReference>
<dbReference type="EMBL" id="OX458333">
    <property type="protein sequence ID" value="CAI8953336.1"/>
    <property type="molecule type" value="Genomic_DNA"/>
</dbReference>
<evidence type="ECO:0000313" key="6">
    <source>
        <dbReference type="EMBL" id="CAI8953336.1"/>
    </source>
</evidence>
<comment type="similarity">
    <text evidence="1 4">Belongs to the pseudouridine synthase TruD family.</text>
</comment>
<reference evidence="6 7" key="1">
    <citation type="submission" date="2023-03" db="EMBL/GenBank/DDBJ databases">
        <authorList>
            <person name="Pearce D."/>
        </authorList>
    </citation>
    <scope>NUCLEOTIDE SEQUENCE [LARGE SCALE GENOMIC DNA]</scope>
    <source>
        <strain evidence="6">Msz</strain>
    </source>
</reference>
<evidence type="ECO:0000256" key="4">
    <source>
        <dbReference type="HAMAP-Rule" id="MF_01082"/>
    </source>
</evidence>
<dbReference type="GO" id="GO:0160150">
    <property type="term" value="F:tRNA pseudouridine(13) synthase activity"/>
    <property type="evidence" value="ECO:0007669"/>
    <property type="project" value="UniProtKB-EC"/>
</dbReference>
<gene>
    <name evidence="4 6" type="primary">truD</name>
    <name evidence="6" type="ORF">MSZNOR_4499</name>
</gene>
<dbReference type="Proteomes" id="UP001162030">
    <property type="component" value="Chromosome"/>
</dbReference>
<keyword evidence="2 4" id="KW-0819">tRNA processing</keyword>
<evidence type="ECO:0000259" key="5">
    <source>
        <dbReference type="PROSITE" id="PS50984"/>
    </source>
</evidence>
<organism evidence="6 7">
    <name type="scientific">Methylocaldum szegediense</name>
    <dbReference type="NCBI Taxonomy" id="73780"/>
    <lineage>
        <taxon>Bacteria</taxon>
        <taxon>Pseudomonadati</taxon>
        <taxon>Pseudomonadota</taxon>
        <taxon>Gammaproteobacteria</taxon>
        <taxon>Methylococcales</taxon>
        <taxon>Methylococcaceae</taxon>
        <taxon>Methylocaldum</taxon>
    </lineage>
</organism>
<keyword evidence="3 4" id="KW-0413">Isomerase</keyword>
<dbReference type="Gene3D" id="3.30.2340.10">
    <property type="entry name" value="TruD, insertion domain"/>
    <property type="match status" value="1"/>
</dbReference>
<dbReference type="Gene3D" id="3.30.2350.20">
    <property type="entry name" value="TruD, catalytic domain"/>
    <property type="match status" value="1"/>
</dbReference>
<evidence type="ECO:0000256" key="1">
    <source>
        <dbReference type="ARBA" id="ARBA00007953"/>
    </source>
</evidence>
<dbReference type="HAMAP" id="MF_01082">
    <property type="entry name" value="TruD"/>
    <property type="match status" value="1"/>
</dbReference>